<evidence type="ECO:0000256" key="7">
    <source>
        <dbReference type="RuleBase" id="RU003942"/>
    </source>
</evidence>
<comment type="similarity">
    <text evidence="7">Belongs to the drug/metabolite transporter (DMT) superfamily. Small multidrug resistance (SMR) (TC 2.A.7.1) family.</text>
</comment>
<keyword evidence="5 8" id="KW-1133">Transmembrane helix</keyword>
<evidence type="ECO:0000256" key="8">
    <source>
        <dbReference type="SAM" id="Phobius"/>
    </source>
</evidence>
<comment type="caution">
    <text evidence="9">The sequence shown here is derived from an EMBL/GenBank/DDBJ whole genome shotgun (WGS) entry which is preliminary data.</text>
</comment>
<evidence type="ECO:0000313" key="10">
    <source>
        <dbReference type="Proteomes" id="UP001344632"/>
    </source>
</evidence>
<feature type="transmembrane region" description="Helical" evidence="8">
    <location>
        <begin position="7"/>
        <end position="26"/>
    </location>
</feature>
<keyword evidence="2" id="KW-0813">Transport</keyword>
<comment type="subcellular location">
    <subcellularLocation>
        <location evidence="1 7">Cell membrane</location>
        <topology evidence="1 7">Multi-pass membrane protein</topology>
    </subcellularLocation>
</comment>
<keyword evidence="10" id="KW-1185">Reference proteome</keyword>
<dbReference type="InterPro" id="IPR000390">
    <property type="entry name" value="Small_drug/metabolite_transptr"/>
</dbReference>
<dbReference type="SUPFAM" id="SSF103481">
    <property type="entry name" value="Multidrug resistance efflux transporter EmrE"/>
    <property type="match status" value="1"/>
</dbReference>
<dbReference type="InterPro" id="IPR045324">
    <property type="entry name" value="Small_multidrug_res"/>
</dbReference>
<evidence type="ECO:0000256" key="3">
    <source>
        <dbReference type="ARBA" id="ARBA00022475"/>
    </source>
</evidence>
<dbReference type="RefSeq" id="WP_326088402.1">
    <property type="nucleotide sequence ID" value="NZ_JARLKZ010000007.1"/>
</dbReference>
<dbReference type="Pfam" id="PF00893">
    <property type="entry name" value="Multi_Drug_Res"/>
    <property type="match status" value="1"/>
</dbReference>
<protein>
    <submittedName>
        <fullName evidence="9">Multidrug efflux SMR transporter</fullName>
    </submittedName>
</protein>
<keyword evidence="3" id="KW-1003">Cell membrane</keyword>
<keyword evidence="6 8" id="KW-0472">Membrane</keyword>
<feature type="transmembrane region" description="Helical" evidence="8">
    <location>
        <begin position="61"/>
        <end position="82"/>
    </location>
</feature>
<dbReference type="EMBL" id="JARLKZ010000007">
    <property type="protein sequence ID" value="MEC0240646.1"/>
    <property type="molecule type" value="Genomic_DNA"/>
</dbReference>
<sequence length="112" mass="11929">MMLKKHTLYLIMAIGCGITGGTFLKLSNGFSVVWPTLGALAFYFIAFLFLSFAMKVVPLSIAYAVWGGTGTGMTAIIGITFFEENISVIKIVSLLLVVIGIVMINGSKSVGN</sequence>
<evidence type="ECO:0000256" key="5">
    <source>
        <dbReference type="ARBA" id="ARBA00022989"/>
    </source>
</evidence>
<keyword evidence="4 7" id="KW-0812">Transmembrane</keyword>
<accession>A0ABU6GLL3</accession>
<dbReference type="PANTHER" id="PTHR30561">
    <property type="entry name" value="SMR FAMILY PROTON-DEPENDENT DRUG EFFLUX TRANSPORTER SUGE"/>
    <property type="match status" value="1"/>
</dbReference>
<dbReference type="Gene3D" id="1.10.3730.20">
    <property type="match status" value="1"/>
</dbReference>
<feature type="transmembrane region" description="Helical" evidence="8">
    <location>
        <begin position="88"/>
        <end position="106"/>
    </location>
</feature>
<name>A0ABU6GLL3_9BACL</name>
<dbReference type="PROSITE" id="PS51257">
    <property type="entry name" value="PROKAR_LIPOPROTEIN"/>
    <property type="match status" value="1"/>
</dbReference>
<dbReference type="Proteomes" id="UP001344632">
    <property type="component" value="Unassembled WGS sequence"/>
</dbReference>
<evidence type="ECO:0000256" key="6">
    <source>
        <dbReference type="ARBA" id="ARBA00023136"/>
    </source>
</evidence>
<dbReference type="PANTHER" id="PTHR30561:SF1">
    <property type="entry name" value="MULTIDRUG TRANSPORTER EMRE"/>
    <property type="match status" value="1"/>
</dbReference>
<proteinExistence type="inferred from homology"/>
<evidence type="ECO:0000256" key="2">
    <source>
        <dbReference type="ARBA" id="ARBA00022448"/>
    </source>
</evidence>
<evidence type="ECO:0000256" key="4">
    <source>
        <dbReference type="ARBA" id="ARBA00022692"/>
    </source>
</evidence>
<organism evidence="9 10">
    <name type="scientific">Paenibacillus dokdonensis</name>
    <dbReference type="NCBI Taxonomy" id="2567944"/>
    <lineage>
        <taxon>Bacteria</taxon>
        <taxon>Bacillati</taxon>
        <taxon>Bacillota</taxon>
        <taxon>Bacilli</taxon>
        <taxon>Bacillales</taxon>
        <taxon>Paenibacillaceae</taxon>
        <taxon>Paenibacillus</taxon>
    </lineage>
</organism>
<dbReference type="InterPro" id="IPR037185">
    <property type="entry name" value="EmrE-like"/>
</dbReference>
<feature type="transmembrane region" description="Helical" evidence="8">
    <location>
        <begin position="32"/>
        <end position="54"/>
    </location>
</feature>
<evidence type="ECO:0000313" key="9">
    <source>
        <dbReference type="EMBL" id="MEC0240646.1"/>
    </source>
</evidence>
<evidence type="ECO:0000256" key="1">
    <source>
        <dbReference type="ARBA" id="ARBA00004651"/>
    </source>
</evidence>
<reference evidence="9 10" key="1">
    <citation type="submission" date="2023-03" db="EMBL/GenBank/DDBJ databases">
        <title>Bacillus Genome Sequencing.</title>
        <authorList>
            <person name="Dunlap C."/>
        </authorList>
    </citation>
    <scope>NUCLEOTIDE SEQUENCE [LARGE SCALE GENOMIC DNA]</scope>
    <source>
        <strain evidence="9 10">BD-525</strain>
    </source>
</reference>
<gene>
    <name evidence="9" type="ORF">P4H66_12375</name>
</gene>